<evidence type="ECO:0000313" key="2">
    <source>
        <dbReference type="Proteomes" id="UP000253370"/>
    </source>
</evidence>
<reference evidence="1 2" key="1">
    <citation type="submission" date="2018-07" db="EMBL/GenBank/DDBJ databases">
        <title>Rhodosalinus sp. strain E84T genomic sequence and assembly.</title>
        <authorList>
            <person name="Liu Z.-W."/>
            <person name="Lu D.-C."/>
        </authorList>
    </citation>
    <scope>NUCLEOTIDE SEQUENCE [LARGE SCALE GENOMIC DNA]</scope>
    <source>
        <strain evidence="1 2">E84</strain>
    </source>
</reference>
<accession>A0A365U931</accession>
<dbReference type="EMBL" id="QNTQ01000006">
    <property type="protein sequence ID" value="RBI85505.1"/>
    <property type="molecule type" value="Genomic_DNA"/>
</dbReference>
<organism evidence="1 2">
    <name type="scientific">Rhodosalinus halophilus</name>
    <dbReference type="NCBI Taxonomy" id="2259333"/>
    <lineage>
        <taxon>Bacteria</taxon>
        <taxon>Pseudomonadati</taxon>
        <taxon>Pseudomonadota</taxon>
        <taxon>Alphaproteobacteria</taxon>
        <taxon>Rhodobacterales</taxon>
        <taxon>Paracoccaceae</taxon>
        <taxon>Rhodosalinus</taxon>
    </lineage>
</organism>
<sequence>MDVVEQPIVLSRDEPARLDRARMQRLFAELGPEAAEEVVTRALEELALRLAHLDRCRQENDLARLRKTTRGMAAISQQLGMDALARVALDATACVDAGDEVALAAVLARLERLGERSLLAVWDESGAP</sequence>
<dbReference type="OrthoDB" id="7873775at2"/>
<dbReference type="GO" id="GO:0000160">
    <property type="term" value="P:phosphorelay signal transduction system"/>
    <property type="evidence" value="ECO:0007669"/>
    <property type="project" value="InterPro"/>
</dbReference>
<comment type="caution">
    <text evidence="1">The sequence shown here is derived from an EMBL/GenBank/DDBJ whole genome shotgun (WGS) entry which is preliminary data.</text>
</comment>
<evidence type="ECO:0008006" key="3">
    <source>
        <dbReference type="Google" id="ProtNLM"/>
    </source>
</evidence>
<dbReference type="Proteomes" id="UP000253370">
    <property type="component" value="Unassembled WGS sequence"/>
</dbReference>
<dbReference type="RefSeq" id="WP_113288763.1">
    <property type="nucleotide sequence ID" value="NZ_QNTQ01000006.1"/>
</dbReference>
<dbReference type="InterPro" id="IPR036641">
    <property type="entry name" value="HPT_dom_sf"/>
</dbReference>
<proteinExistence type="predicted"/>
<evidence type="ECO:0000313" key="1">
    <source>
        <dbReference type="EMBL" id="RBI85505.1"/>
    </source>
</evidence>
<dbReference type="AlphaFoldDB" id="A0A365U931"/>
<keyword evidence="2" id="KW-1185">Reference proteome</keyword>
<dbReference type="Gene3D" id="1.20.120.160">
    <property type="entry name" value="HPT domain"/>
    <property type="match status" value="1"/>
</dbReference>
<name>A0A365U931_9RHOB</name>
<protein>
    <recommendedName>
        <fullName evidence="3">Hpt domain-containing protein</fullName>
    </recommendedName>
</protein>
<dbReference type="SUPFAM" id="SSF47226">
    <property type="entry name" value="Histidine-containing phosphotransfer domain, HPT domain"/>
    <property type="match status" value="1"/>
</dbReference>
<gene>
    <name evidence="1" type="ORF">DRV85_07125</name>
</gene>